<name>A0ABW0NIU4_9BURK</name>
<comment type="caution">
    <text evidence="2">The sequence shown here is derived from an EMBL/GenBank/DDBJ whole genome shotgun (WGS) entry which is preliminary data.</text>
</comment>
<accession>A0ABW0NIU4</accession>
<reference evidence="3" key="1">
    <citation type="journal article" date="2019" name="Int. J. Syst. Evol. Microbiol.">
        <title>The Global Catalogue of Microorganisms (GCM) 10K type strain sequencing project: providing services to taxonomists for standard genome sequencing and annotation.</title>
        <authorList>
            <consortium name="The Broad Institute Genomics Platform"/>
            <consortium name="The Broad Institute Genome Sequencing Center for Infectious Disease"/>
            <person name="Wu L."/>
            <person name="Ma J."/>
        </authorList>
    </citation>
    <scope>NUCLEOTIDE SEQUENCE [LARGE SCALE GENOMIC DNA]</scope>
    <source>
        <strain evidence="3">CCUG 57401</strain>
    </source>
</reference>
<evidence type="ECO:0000313" key="3">
    <source>
        <dbReference type="Proteomes" id="UP001596037"/>
    </source>
</evidence>
<gene>
    <name evidence="2" type="ORF">ACFPOE_18920</name>
</gene>
<proteinExistence type="predicted"/>
<evidence type="ECO:0000313" key="2">
    <source>
        <dbReference type="EMBL" id="MFC5499624.1"/>
    </source>
</evidence>
<evidence type="ECO:0000256" key="1">
    <source>
        <dbReference type="SAM" id="MobiDB-lite"/>
    </source>
</evidence>
<feature type="region of interest" description="Disordered" evidence="1">
    <location>
        <begin position="98"/>
        <end position="127"/>
    </location>
</feature>
<dbReference type="EMBL" id="JBHSMF010000009">
    <property type="protein sequence ID" value="MFC5499624.1"/>
    <property type="molecule type" value="Genomic_DNA"/>
</dbReference>
<organism evidence="2 3">
    <name type="scientific">Caenimonas terrae</name>
    <dbReference type="NCBI Taxonomy" id="696074"/>
    <lineage>
        <taxon>Bacteria</taxon>
        <taxon>Pseudomonadati</taxon>
        <taxon>Pseudomonadota</taxon>
        <taxon>Betaproteobacteria</taxon>
        <taxon>Burkholderiales</taxon>
        <taxon>Comamonadaceae</taxon>
        <taxon>Caenimonas</taxon>
    </lineage>
</organism>
<sequence>MKLHPAIVPETGWPFPDAGLLEVPDAGTGRPVAAVKGVQCRPYAGLQRRTLWAPISSLRMAAIAVIAATSLNRACGGGLAADRSALVDLLYPKAWGASIPPQPDSPPAGLQTSSKLSKDFPEFCCKG</sequence>
<dbReference type="Proteomes" id="UP001596037">
    <property type="component" value="Unassembled WGS sequence"/>
</dbReference>
<keyword evidence="3" id="KW-1185">Reference proteome</keyword>
<protein>
    <submittedName>
        <fullName evidence="2">Uncharacterized protein</fullName>
    </submittedName>
</protein>
<dbReference type="RefSeq" id="WP_376851842.1">
    <property type="nucleotide sequence ID" value="NZ_JBHSMF010000009.1"/>
</dbReference>